<dbReference type="EMBL" id="BAAANN010000016">
    <property type="protein sequence ID" value="GAA1965197.1"/>
    <property type="molecule type" value="Genomic_DNA"/>
</dbReference>
<comment type="caution">
    <text evidence="3">The sequence shown here is derived from an EMBL/GenBank/DDBJ whole genome shotgun (WGS) entry which is preliminary data.</text>
</comment>
<sequence>MLYTDGLTESRKDFTEGEDRLRHIVSGVRALPTADIPATIAERMHDIVLHTDDTVLLAIRLRHDTDDDTAQHARPTSPRHQRT</sequence>
<name>A0ABN2R898_9PSEU</name>
<feature type="domain" description="PPM-type phosphatase" evidence="2">
    <location>
        <begin position="1"/>
        <end position="61"/>
    </location>
</feature>
<feature type="region of interest" description="Disordered" evidence="1">
    <location>
        <begin position="64"/>
        <end position="83"/>
    </location>
</feature>
<evidence type="ECO:0000313" key="4">
    <source>
        <dbReference type="Proteomes" id="UP001501116"/>
    </source>
</evidence>
<reference evidence="3 4" key="1">
    <citation type="journal article" date="2019" name="Int. J. Syst. Evol. Microbiol.">
        <title>The Global Catalogue of Microorganisms (GCM) 10K type strain sequencing project: providing services to taxonomists for standard genome sequencing and annotation.</title>
        <authorList>
            <consortium name="The Broad Institute Genomics Platform"/>
            <consortium name="The Broad Institute Genome Sequencing Center for Infectious Disease"/>
            <person name="Wu L."/>
            <person name="Ma J."/>
        </authorList>
    </citation>
    <scope>NUCLEOTIDE SEQUENCE [LARGE SCALE GENOMIC DNA]</scope>
    <source>
        <strain evidence="3 4">JCM 14545</strain>
    </source>
</reference>
<protein>
    <recommendedName>
        <fullName evidence="2">PPM-type phosphatase domain-containing protein</fullName>
    </recommendedName>
</protein>
<keyword evidence="4" id="KW-1185">Reference proteome</keyword>
<organism evidence="3 4">
    <name type="scientific">Amycolatopsis minnesotensis</name>
    <dbReference type="NCBI Taxonomy" id="337894"/>
    <lineage>
        <taxon>Bacteria</taxon>
        <taxon>Bacillati</taxon>
        <taxon>Actinomycetota</taxon>
        <taxon>Actinomycetes</taxon>
        <taxon>Pseudonocardiales</taxon>
        <taxon>Pseudonocardiaceae</taxon>
        <taxon>Amycolatopsis</taxon>
    </lineage>
</organism>
<accession>A0ABN2R898</accession>
<evidence type="ECO:0000259" key="2">
    <source>
        <dbReference type="Pfam" id="PF07228"/>
    </source>
</evidence>
<dbReference type="Gene3D" id="3.60.40.10">
    <property type="entry name" value="PPM-type phosphatase domain"/>
    <property type="match status" value="1"/>
</dbReference>
<gene>
    <name evidence="3" type="ORF">GCM10009754_41490</name>
</gene>
<dbReference type="InterPro" id="IPR036457">
    <property type="entry name" value="PPM-type-like_dom_sf"/>
</dbReference>
<dbReference type="InterPro" id="IPR001932">
    <property type="entry name" value="PPM-type_phosphatase-like_dom"/>
</dbReference>
<dbReference type="Proteomes" id="UP001501116">
    <property type="component" value="Unassembled WGS sequence"/>
</dbReference>
<dbReference type="Pfam" id="PF07228">
    <property type="entry name" value="SpoIIE"/>
    <property type="match status" value="1"/>
</dbReference>
<proteinExistence type="predicted"/>
<evidence type="ECO:0000313" key="3">
    <source>
        <dbReference type="EMBL" id="GAA1965197.1"/>
    </source>
</evidence>
<evidence type="ECO:0000256" key="1">
    <source>
        <dbReference type="SAM" id="MobiDB-lite"/>
    </source>
</evidence>